<comment type="function">
    <text evidence="7">Catalyzes the conversion of GDP-D-mannose to GDP-4-dehydro-6-deoxy-D-mannose.</text>
</comment>
<dbReference type="Proteomes" id="UP000248863">
    <property type="component" value="Unassembled WGS sequence"/>
</dbReference>
<evidence type="ECO:0000313" key="10">
    <source>
        <dbReference type="Proteomes" id="UP000248863"/>
    </source>
</evidence>
<evidence type="ECO:0000313" key="9">
    <source>
        <dbReference type="EMBL" id="RAI34949.1"/>
    </source>
</evidence>
<dbReference type="Pfam" id="PF16363">
    <property type="entry name" value="GDP_Man_Dehyd"/>
    <property type="match status" value="1"/>
</dbReference>
<feature type="domain" description="NAD(P)-binding" evidence="8">
    <location>
        <begin position="6"/>
        <end position="315"/>
    </location>
</feature>
<keyword evidence="5" id="KW-0536">Nodulation</keyword>
<dbReference type="PANTHER" id="PTHR43715">
    <property type="entry name" value="GDP-MANNOSE 4,6-DEHYDRATASE"/>
    <property type="match status" value="1"/>
</dbReference>
<evidence type="ECO:0000256" key="5">
    <source>
        <dbReference type="ARBA" id="ARBA00022458"/>
    </source>
</evidence>
<dbReference type="AlphaFoldDB" id="A0A327K8A7"/>
<dbReference type="OrthoDB" id="9779041at2"/>
<dbReference type="Gene3D" id="3.40.50.720">
    <property type="entry name" value="NAD(P)-binding Rossmann-like Domain"/>
    <property type="match status" value="1"/>
</dbReference>
<keyword evidence="6" id="KW-0456">Lyase</keyword>
<comment type="catalytic activity">
    <reaction evidence="1">
        <text>GDP-alpha-D-mannose = GDP-4-dehydro-alpha-D-rhamnose + H2O</text>
        <dbReference type="Rhea" id="RHEA:23820"/>
        <dbReference type="ChEBI" id="CHEBI:15377"/>
        <dbReference type="ChEBI" id="CHEBI:57527"/>
        <dbReference type="ChEBI" id="CHEBI:57964"/>
        <dbReference type="EC" id="4.2.1.47"/>
    </reaction>
</comment>
<dbReference type="GO" id="GO:0042351">
    <property type="term" value="P:'de novo' GDP-L-fucose biosynthetic process"/>
    <property type="evidence" value="ECO:0007669"/>
    <property type="project" value="TreeGrafter"/>
</dbReference>
<dbReference type="FunFam" id="3.40.50.720:FF:000924">
    <property type="entry name" value="GDP-mannose 4,6 dehydratase"/>
    <property type="match status" value="1"/>
</dbReference>
<evidence type="ECO:0000256" key="4">
    <source>
        <dbReference type="ARBA" id="ARBA00011989"/>
    </source>
</evidence>
<gene>
    <name evidence="9" type="ORF">CH338_20075</name>
</gene>
<dbReference type="EC" id="4.2.1.47" evidence="4"/>
<comment type="caution">
    <text evidence="9">The sequence shown here is derived from an EMBL/GenBank/DDBJ whole genome shotgun (WGS) entry which is preliminary data.</text>
</comment>
<evidence type="ECO:0000256" key="3">
    <source>
        <dbReference type="ARBA" id="ARBA00009263"/>
    </source>
</evidence>
<dbReference type="InterPro" id="IPR016040">
    <property type="entry name" value="NAD(P)-bd_dom"/>
</dbReference>
<evidence type="ECO:0000256" key="6">
    <source>
        <dbReference type="ARBA" id="ARBA00023239"/>
    </source>
</evidence>
<name>A0A327K8A7_9BRAD</name>
<dbReference type="EMBL" id="NPEU01000284">
    <property type="protein sequence ID" value="RAI34949.1"/>
    <property type="molecule type" value="Genomic_DNA"/>
</dbReference>
<accession>A0A327K8A7</accession>
<proteinExistence type="inferred from homology"/>
<dbReference type="PANTHER" id="PTHR43715:SF1">
    <property type="entry name" value="GDP-MANNOSE 4,6 DEHYDRATASE"/>
    <property type="match status" value="1"/>
</dbReference>
<keyword evidence="10" id="KW-1185">Reference proteome</keyword>
<organism evidence="9 10">
    <name type="scientific">Rhodoplanes elegans</name>
    <dbReference type="NCBI Taxonomy" id="29408"/>
    <lineage>
        <taxon>Bacteria</taxon>
        <taxon>Pseudomonadati</taxon>
        <taxon>Pseudomonadota</taxon>
        <taxon>Alphaproteobacteria</taxon>
        <taxon>Hyphomicrobiales</taxon>
        <taxon>Nitrobacteraceae</taxon>
        <taxon>Rhodoplanes</taxon>
    </lineage>
</organism>
<evidence type="ECO:0000256" key="7">
    <source>
        <dbReference type="ARBA" id="ARBA00059383"/>
    </source>
</evidence>
<sequence length="329" mass="35005">MSRTALIVGISGQDGSLLAARLLAEGTVVHGTSRDAAANPFANLVRLGIRDRVTVHGCAPERVAEVRRLIETVRPDEIYNLSAQSSVGASFAAPRETTDSILGATLGLLDAIRDVAAPIRFCNPGSGECFGDTGPEGADETTPFQPRSPYAEAKAAAQQAVATYREHFGLFAVTAILFNHESPLRPERFVTQKIVRGAARIAARLAAGDIAEPLPLGNLDVTRDWGWAAEYVDAMCLMVRAAAPEDLVVATGRAATLRDFAAAAFAAFGLDWEAHVVSVAELKRPSDIAVSLGRPERVRDKLGWVATTRMPELVGRLAEAVDSRGPADR</sequence>
<protein>
    <recommendedName>
        <fullName evidence="4">GDP-mannose 4,6-dehydratase</fullName>
        <ecNumber evidence="4">4.2.1.47</ecNumber>
    </recommendedName>
</protein>
<dbReference type="Gene3D" id="3.90.25.10">
    <property type="entry name" value="UDP-galactose 4-epimerase, domain 1"/>
    <property type="match status" value="1"/>
</dbReference>
<comment type="cofactor">
    <cofactor evidence="2">
        <name>NADP(+)</name>
        <dbReference type="ChEBI" id="CHEBI:58349"/>
    </cofactor>
</comment>
<dbReference type="SUPFAM" id="SSF51735">
    <property type="entry name" value="NAD(P)-binding Rossmann-fold domains"/>
    <property type="match status" value="1"/>
</dbReference>
<evidence type="ECO:0000256" key="1">
    <source>
        <dbReference type="ARBA" id="ARBA00000188"/>
    </source>
</evidence>
<dbReference type="InterPro" id="IPR036291">
    <property type="entry name" value="NAD(P)-bd_dom_sf"/>
</dbReference>
<comment type="similarity">
    <text evidence="3">Belongs to the NAD(P)-dependent epimerase/dehydratase family. GDP-mannose 4,6-dehydratase subfamily.</text>
</comment>
<evidence type="ECO:0000256" key="2">
    <source>
        <dbReference type="ARBA" id="ARBA00001937"/>
    </source>
</evidence>
<dbReference type="GO" id="GO:0008446">
    <property type="term" value="F:GDP-mannose 4,6-dehydratase activity"/>
    <property type="evidence" value="ECO:0007669"/>
    <property type="project" value="UniProtKB-EC"/>
</dbReference>
<evidence type="ECO:0000259" key="8">
    <source>
        <dbReference type="Pfam" id="PF16363"/>
    </source>
</evidence>
<dbReference type="RefSeq" id="WP_111358891.1">
    <property type="nucleotide sequence ID" value="NZ_NHSK01000067.1"/>
</dbReference>
<reference evidence="9 10" key="1">
    <citation type="submission" date="2017-07" db="EMBL/GenBank/DDBJ databases">
        <title>Draft Genome Sequences of Select Purple Nonsulfur Bacteria.</title>
        <authorList>
            <person name="Lasarre B."/>
            <person name="Mckinlay J.B."/>
        </authorList>
    </citation>
    <scope>NUCLEOTIDE SEQUENCE [LARGE SCALE GENOMIC DNA]</scope>
    <source>
        <strain evidence="9 10">DSM 11907</strain>
    </source>
</reference>
<dbReference type="InterPro" id="IPR006368">
    <property type="entry name" value="GDP_Man_deHydtase"/>
</dbReference>